<feature type="domain" description="SAWADEE" evidence="1">
    <location>
        <begin position="142"/>
        <end position="188"/>
    </location>
</feature>
<accession>A0A7J7G609</accession>
<dbReference type="Pfam" id="PF16719">
    <property type="entry name" value="SAWADEE"/>
    <property type="match status" value="1"/>
</dbReference>
<evidence type="ECO:0000259" key="1">
    <source>
        <dbReference type="Pfam" id="PF16719"/>
    </source>
</evidence>
<dbReference type="PANTHER" id="PTHR47871:SF2">
    <property type="entry name" value="OS03G0221300 PROTEIN"/>
    <property type="match status" value="1"/>
</dbReference>
<protein>
    <recommendedName>
        <fullName evidence="1">SAWADEE domain-containing protein</fullName>
    </recommendedName>
</protein>
<sequence length="253" mass="29237">MNRDGVLSHSFSLFSQRQSLLKFAPMQCTKGEKASYCLACLISLVEQARYLQFRNWPVEWGWCRDLQSFIFVFERHNRIVRERPEYGYATYFFEFLDFLPINWQIKHLVTAMKLPSCSRVTLIENKALLVFLLEKAPGQQCLEVRVRFIGFGSEEDEWVNVKKAIREHSLPLEHSKCGKLEVGDLHCYEAGLHLNFNCYCLVHEVSYSSETNIQEGSRYFPTLFSCSPLLCAGSFDSPCFRCDGGSLDIFAMS</sequence>
<reference evidence="2 3" key="2">
    <citation type="submission" date="2020-07" db="EMBL/GenBank/DDBJ databases">
        <title>Genome assembly of wild tea tree DASZ reveals pedigree and selection history of tea varieties.</title>
        <authorList>
            <person name="Zhang W."/>
        </authorList>
    </citation>
    <scope>NUCLEOTIDE SEQUENCE [LARGE SCALE GENOMIC DNA]</scope>
    <source>
        <strain evidence="3">cv. G240</strain>
        <tissue evidence="2">Leaf</tissue>
    </source>
</reference>
<evidence type="ECO:0000313" key="2">
    <source>
        <dbReference type="EMBL" id="KAF5935401.1"/>
    </source>
</evidence>
<dbReference type="Proteomes" id="UP000593564">
    <property type="component" value="Unassembled WGS sequence"/>
</dbReference>
<proteinExistence type="predicted"/>
<comment type="caution">
    <text evidence="2">The sequence shown here is derived from an EMBL/GenBank/DDBJ whole genome shotgun (WGS) entry which is preliminary data.</text>
</comment>
<keyword evidence="3" id="KW-1185">Reference proteome</keyword>
<dbReference type="InterPro" id="IPR032001">
    <property type="entry name" value="SAWADEE_dom"/>
</dbReference>
<dbReference type="EMBL" id="JACBKZ010000013">
    <property type="protein sequence ID" value="KAF5935401.1"/>
    <property type="molecule type" value="Genomic_DNA"/>
</dbReference>
<dbReference type="Gene3D" id="2.40.50.40">
    <property type="match status" value="1"/>
</dbReference>
<dbReference type="GO" id="GO:0003682">
    <property type="term" value="F:chromatin binding"/>
    <property type="evidence" value="ECO:0007669"/>
    <property type="project" value="InterPro"/>
</dbReference>
<reference evidence="3" key="1">
    <citation type="journal article" date="2020" name="Nat. Commun.">
        <title>Genome assembly of wild tea tree DASZ reveals pedigree and selection history of tea varieties.</title>
        <authorList>
            <person name="Zhang W."/>
            <person name="Zhang Y."/>
            <person name="Qiu H."/>
            <person name="Guo Y."/>
            <person name="Wan H."/>
            <person name="Zhang X."/>
            <person name="Scossa F."/>
            <person name="Alseekh S."/>
            <person name="Zhang Q."/>
            <person name="Wang P."/>
            <person name="Xu L."/>
            <person name="Schmidt M.H."/>
            <person name="Jia X."/>
            <person name="Li D."/>
            <person name="Zhu A."/>
            <person name="Guo F."/>
            <person name="Chen W."/>
            <person name="Ni D."/>
            <person name="Usadel B."/>
            <person name="Fernie A.R."/>
            <person name="Wen W."/>
        </authorList>
    </citation>
    <scope>NUCLEOTIDE SEQUENCE [LARGE SCALE GENOMIC DNA]</scope>
    <source>
        <strain evidence="3">cv. G240</strain>
    </source>
</reference>
<dbReference type="PANTHER" id="PTHR47871">
    <property type="entry name" value="NAC DOMAIN-CONTAINING PROTEIN 8"/>
    <property type="match status" value="1"/>
</dbReference>
<name>A0A7J7G609_CAMSI</name>
<gene>
    <name evidence="2" type="ORF">HYC85_026530</name>
</gene>
<organism evidence="2 3">
    <name type="scientific">Camellia sinensis</name>
    <name type="common">Tea plant</name>
    <name type="synonym">Thea sinensis</name>
    <dbReference type="NCBI Taxonomy" id="4442"/>
    <lineage>
        <taxon>Eukaryota</taxon>
        <taxon>Viridiplantae</taxon>
        <taxon>Streptophyta</taxon>
        <taxon>Embryophyta</taxon>
        <taxon>Tracheophyta</taxon>
        <taxon>Spermatophyta</taxon>
        <taxon>Magnoliopsida</taxon>
        <taxon>eudicotyledons</taxon>
        <taxon>Gunneridae</taxon>
        <taxon>Pentapetalae</taxon>
        <taxon>asterids</taxon>
        <taxon>Ericales</taxon>
        <taxon>Theaceae</taxon>
        <taxon>Camellia</taxon>
    </lineage>
</organism>
<evidence type="ECO:0000313" key="3">
    <source>
        <dbReference type="Proteomes" id="UP000593564"/>
    </source>
</evidence>
<dbReference type="AlphaFoldDB" id="A0A7J7G609"/>